<dbReference type="EMBL" id="FO203522">
    <property type="protein sequence ID" value="CCO23760.1"/>
    <property type="molecule type" value="Genomic_DNA"/>
</dbReference>
<keyword evidence="2" id="KW-1185">Reference proteome</keyword>
<dbReference type="AlphaFoldDB" id="L0RC39"/>
<accession>L0RC39</accession>
<name>L0RC39_9BACT</name>
<reference evidence="1 2" key="1">
    <citation type="submission" date="2012-10" db="EMBL/GenBank/DDBJ databases">
        <authorList>
            <person name="Genoscope - CEA"/>
        </authorList>
    </citation>
    <scope>NUCLEOTIDE SEQUENCE [LARGE SCALE GENOMIC DNA]</scope>
    <source>
        <strain evidence="2">AM13 / DSM 14728</strain>
    </source>
</reference>
<gene>
    <name evidence="1" type="ORF">DESAM_21483</name>
</gene>
<dbReference type="PROSITE" id="PS51257">
    <property type="entry name" value="PROKAR_LIPOPROTEIN"/>
    <property type="match status" value="1"/>
</dbReference>
<dbReference type="OrthoDB" id="8526313at2"/>
<proteinExistence type="predicted"/>
<evidence type="ECO:0000313" key="1">
    <source>
        <dbReference type="EMBL" id="CCO23760.1"/>
    </source>
</evidence>
<dbReference type="InterPro" id="IPR008309">
    <property type="entry name" value="YdbL"/>
</dbReference>
<protein>
    <recommendedName>
        <fullName evidence="3">DUF1318 domain-containing protein</fullName>
    </recommendedName>
</protein>
<dbReference type="KEGG" id="dhy:DESAM_21483"/>
<organism evidence="1 2">
    <name type="scientific">Maridesulfovibrio hydrothermalis AM13 = DSM 14728</name>
    <dbReference type="NCBI Taxonomy" id="1121451"/>
    <lineage>
        <taxon>Bacteria</taxon>
        <taxon>Pseudomonadati</taxon>
        <taxon>Thermodesulfobacteriota</taxon>
        <taxon>Desulfovibrionia</taxon>
        <taxon>Desulfovibrionales</taxon>
        <taxon>Desulfovibrionaceae</taxon>
        <taxon>Maridesulfovibrio</taxon>
    </lineage>
</organism>
<dbReference type="Proteomes" id="UP000010808">
    <property type="component" value="Chromosome"/>
</dbReference>
<dbReference type="eggNOG" id="COG3784">
    <property type="taxonomic scope" value="Bacteria"/>
</dbReference>
<dbReference type="PATRIC" id="fig|1121451.3.peg.1725"/>
<dbReference type="RefSeq" id="WP_015336363.1">
    <property type="nucleotide sequence ID" value="NC_020055.1"/>
</dbReference>
<evidence type="ECO:0000313" key="2">
    <source>
        <dbReference type="Proteomes" id="UP000010808"/>
    </source>
</evidence>
<dbReference type="STRING" id="1121451.DESAM_21483"/>
<dbReference type="HOGENOM" id="CLU_1377509_0_0_7"/>
<dbReference type="Pfam" id="PF07027">
    <property type="entry name" value="DUF1318"/>
    <property type="match status" value="1"/>
</dbReference>
<sequence length="199" mass="22009">MIKKTAQVLTILSLLSFVACVTVNIYFPAAQVERAAEDIVEDVYGTTPDTHKNKDDQSSLDSFLALITPDAAHAQSVSESDIEGLNKSNSAIRGLKKTIADDHRKLLPYYNSGNIGINNQGYIEIINKTGLNIKDTAKLRRLVSQDNNTREQLYSEVAASMNIPGSEINKIKTIFADVWQKRAPSGWLIQDTNGNWAKK</sequence>
<evidence type="ECO:0008006" key="3">
    <source>
        <dbReference type="Google" id="ProtNLM"/>
    </source>
</evidence>